<reference evidence="1" key="1">
    <citation type="submission" date="2022-10" db="EMBL/GenBank/DDBJ databases">
        <title>Culturing micro-colonial fungi from biological soil crusts in the Mojave desert and describing Neophaeococcomyces mojavensis, and introducing the new genera and species Taxawa tesnikishii.</title>
        <authorList>
            <person name="Kurbessoian T."/>
            <person name="Stajich J.E."/>
        </authorList>
    </citation>
    <scope>NUCLEOTIDE SEQUENCE</scope>
    <source>
        <strain evidence="1">JES_112</strain>
    </source>
</reference>
<organism evidence="1 2">
    <name type="scientific">Neophaeococcomyces mojaviensis</name>
    <dbReference type="NCBI Taxonomy" id="3383035"/>
    <lineage>
        <taxon>Eukaryota</taxon>
        <taxon>Fungi</taxon>
        <taxon>Dikarya</taxon>
        <taxon>Ascomycota</taxon>
        <taxon>Pezizomycotina</taxon>
        <taxon>Eurotiomycetes</taxon>
        <taxon>Chaetothyriomycetidae</taxon>
        <taxon>Chaetothyriales</taxon>
        <taxon>Chaetothyriales incertae sedis</taxon>
        <taxon>Neophaeococcomyces</taxon>
    </lineage>
</organism>
<proteinExistence type="predicted"/>
<evidence type="ECO:0000313" key="1">
    <source>
        <dbReference type="EMBL" id="KAJ9652080.1"/>
    </source>
</evidence>
<dbReference type="Proteomes" id="UP001172386">
    <property type="component" value="Unassembled WGS sequence"/>
</dbReference>
<dbReference type="EMBL" id="JAPDRQ010000219">
    <property type="protein sequence ID" value="KAJ9652080.1"/>
    <property type="molecule type" value="Genomic_DNA"/>
</dbReference>
<comment type="caution">
    <text evidence="1">The sequence shown here is derived from an EMBL/GenBank/DDBJ whole genome shotgun (WGS) entry which is preliminary data.</text>
</comment>
<sequence length="515" mass="58322">MSYSEMAKVANINTSNKAAPVKEDEVDSKDSGVAVDVVQIQPKRNWRSYVWDTFDKSPEERKFLFKLDAALLTFASLGYFIKYLDQINVNNAFVSGMQEDMKLFGNQFNYMQTCWTVGYVIGEIPSNLLLTRIRPSIWIPACEVTWATLTILLAVCKNETQLYVLRFFIGLAESTFYPGMQYIIGSWYRKDELAKRSCIFHTSSAIGTMFSGYLMAAVYHLDGVGGWHGWQWLFIVNTVISLPIAIAGFFFLPDYPENTRAFYLNDADREIAKRRMKLEGRAADVHGAKFSTLFTPAKLKKFFGSWHIYMLTLLYILFNNGNGLTSQPAFQLWLKRNLHYSIEAVNAYPTLTSAVQVITTLIYAWSSDSLFRGARWPPIIFSGTVLIVVHSSLAAWDIPLGWHWACYVLTGVGGGISGLCFAWAHEICKDDVEERALVTGAMNEMAYVIQAWLPLLVWKQVEAPKYRKGTLTMIGINLGMIVTAFLVRYLHKKEIREKAAAKLVERDDGTASDEP</sequence>
<evidence type="ECO:0000313" key="2">
    <source>
        <dbReference type="Proteomes" id="UP001172386"/>
    </source>
</evidence>
<name>A0ACC2ZWI7_9EURO</name>
<accession>A0ACC2ZWI7</accession>
<gene>
    <name evidence="1" type="ORF">H2198_008666</name>
</gene>
<keyword evidence="2" id="KW-1185">Reference proteome</keyword>
<protein>
    <submittedName>
        <fullName evidence="1">Uncharacterized protein</fullName>
    </submittedName>
</protein>